<sequence>MYVIVMSPEITEIEYVEANDELEEENDIEDSVETDEKAEVAAHKRERVESVTASRKFEEDELAASKSQKKPGCLLRWSMKVVVLGKR</sequence>
<reference evidence="3" key="2">
    <citation type="submission" date="2019-10" db="EMBL/GenBank/DDBJ databases">
        <title>A de novo genome assembly of a pear dwarfing rootstock.</title>
        <authorList>
            <person name="Wang F."/>
            <person name="Wang J."/>
            <person name="Li S."/>
            <person name="Zhang Y."/>
            <person name="Fang M."/>
            <person name="Ma L."/>
            <person name="Zhao Y."/>
            <person name="Jiang S."/>
        </authorList>
    </citation>
    <scope>NUCLEOTIDE SEQUENCE [LARGE SCALE GENOMIC DNA]</scope>
</reference>
<feature type="region of interest" description="Disordered" evidence="1">
    <location>
        <begin position="19"/>
        <end position="45"/>
    </location>
</feature>
<dbReference type="EMBL" id="SMOL01000160">
    <property type="protein sequence ID" value="KAB2624793.1"/>
    <property type="molecule type" value="Genomic_DNA"/>
</dbReference>
<protein>
    <submittedName>
        <fullName evidence="2">Uncharacterized protein</fullName>
    </submittedName>
</protein>
<dbReference type="AlphaFoldDB" id="A0A5N5HDY8"/>
<comment type="caution">
    <text evidence="2">The sequence shown here is derived from an EMBL/GenBank/DDBJ whole genome shotgun (WGS) entry which is preliminary data.</text>
</comment>
<gene>
    <name evidence="2" type="ORF">D8674_016453</name>
</gene>
<keyword evidence="3" id="KW-1185">Reference proteome</keyword>
<evidence type="ECO:0000256" key="1">
    <source>
        <dbReference type="SAM" id="MobiDB-lite"/>
    </source>
</evidence>
<feature type="compositionally biased region" description="Acidic residues" evidence="1">
    <location>
        <begin position="19"/>
        <end position="33"/>
    </location>
</feature>
<proteinExistence type="predicted"/>
<evidence type="ECO:0000313" key="2">
    <source>
        <dbReference type="EMBL" id="KAB2624793.1"/>
    </source>
</evidence>
<name>A0A5N5HDY8_9ROSA</name>
<accession>A0A5N5HDY8</accession>
<reference evidence="2 3" key="3">
    <citation type="submission" date="2019-11" db="EMBL/GenBank/DDBJ databases">
        <title>A de novo genome assembly of a pear dwarfing rootstock.</title>
        <authorList>
            <person name="Wang F."/>
            <person name="Wang J."/>
            <person name="Li S."/>
            <person name="Zhang Y."/>
            <person name="Fang M."/>
            <person name="Ma L."/>
            <person name="Zhao Y."/>
            <person name="Jiang S."/>
        </authorList>
    </citation>
    <scope>NUCLEOTIDE SEQUENCE [LARGE SCALE GENOMIC DNA]</scope>
    <source>
        <strain evidence="2">S2</strain>
        <tissue evidence="2">Leaf</tissue>
    </source>
</reference>
<reference evidence="2 3" key="1">
    <citation type="submission" date="2019-09" db="EMBL/GenBank/DDBJ databases">
        <authorList>
            <person name="Ou C."/>
        </authorList>
    </citation>
    <scope>NUCLEOTIDE SEQUENCE [LARGE SCALE GENOMIC DNA]</scope>
    <source>
        <strain evidence="2">S2</strain>
        <tissue evidence="2">Leaf</tissue>
    </source>
</reference>
<feature type="compositionally biased region" description="Basic and acidic residues" evidence="1">
    <location>
        <begin position="34"/>
        <end position="45"/>
    </location>
</feature>
<organism evidence="2 3">
    <name type="scientific">Pyrus ussuriensis x Pyrus communis</name>
    <dbReference type="NCBI Taxonomy" id="2448454"/>
    <lineage>
        <taxon>Eukaryota</taxon>
        <taxon>Viridiplantae</taxon>
        <taxon>Streptophyta</taxon>
        <taxon>Embryophyta</taxon>
        <taxon>Tracheophyta</taxon>
        <taxon>Spermatophyta</taxon>
        <taxon>Magnoliopsida</taxon>
        <taxon>eudicotyledons</taxon>
        <taxon>Gunneridae</taxon>
        <taxon>Pentapetalae</taxon>
        <taxon>rosids</taxon>
        <taxon>fabids</taxon>
        <taxon>Rosales</taxon>
        <taxon>Rosaceae</taxon>
        <taxon>Amygdaloideae</taxon>
        <taxon>Maleae</taxon>
        <taxon>Pyrus</taxon>
    </lineage>
</organism>
<evidence type="ECO:0000313" key="3">
    <source>
        <dbReference type="Proteomes" id="UP000327157"/>
    </source>
</evidence>
<dbReference type="Proteomes" id="UP000327157">
    <property type="component" value="Chromosome 16"/>
</dbReference>